<keyword evidence="4" id="KW-1185">Reference proteome</keyword>
<proteinExistence type="predicted"/>
<evidence type="ECO:0000259" key="2">
    <source>
        <dbReference type="Pfam" id="PF04707"/>
    </source>
</evidence>
<dbReference type="Pfam" id="PF04707">
    <property type="entry name" value="PRELI"/>
    <property type="match status" value="1"/>
</dbReference>
<reference evidence="3 4" key="1">
    <citation type="submission" date="2021-04" db="EMBL/GenBank/DDBJ databases">
        <authorList>
            <person name="Bliznina A."/>
        </authorList>
    </citation>
    <scope>NUCLEOTIDE SEQUENCE [LARGE SCALE GENOMIC DNA]</scope>
</reference>
<dbReference type="Proteomes" id="UP001158576">
    <property type="component" value="Chromosome PAR"/>
</dbReference>
<feature type="domain" description="PRELI/MSF1" evidence="2">
    <location>
        <begin position="75"/>
        <end position="195"/>
    </location>
</feature>
<gene>
    <name evidence="3" type="ORF">OKIOD_LOCUS4641</name>
</gene>
<organism evidence="3 4">
    <name type="scientific">Oikopleura dioica</name>
    <name type="common">Tunicate</name>
    <dbReference type="NCBI Taxonomy" id="34765"/>
    <lineage>
        <taxon>Eukaryota</taxon>
        <taxon>Metazoa</taxon>
        <taxon>Chordata</taxon>
        <taxon>Tunicata</taxon>
        <taxon>Appendicularia</taxon>
        <taxon>Copelata</taxon>
        <taxon>Oikopleuridae</taxon>
        <taxon>Oikopleura</taxon>
    </lineage>
</organism>
<accession>A0ABN7S9Z5</accession>
<dbReference type="EMBL" id="OU015568">
    <property type="protein sequence ID" value="CAG5091507.1"/>
    <property type="molecule type" value="Genomic_DNA"/>
</dbReference>
<name>A0ABN7S9Z5_OIKDI</name>
<protein>
    <submittedName>
        <fullName evidence="3">Oidioi.mRNA.OKI2018_I69.PAR.g13083.t1.cds</fullName>
    </submittedName>
</protein>
<evidence type="ECO:0000313" key="3">
    <source>
        <dbReference type="EMBL" id="CAG5091507.1"/>
    </source>
</evidence>
<feature type="compositionally biased region" description="Basic and acidic residues" evidence="1">
    <location>
        <begin position="7"/>
        <end position="20"/>
    </location>
</feature>
<feature type="region of interest" description="Disordered" evidence="1">
    <location>
        <begin position="1"/>
        <end position="24"/>
    </location>
</feature>
<evidence type="ECO:0000313" key="4">
    <source>
        <dbReference type="Proteomes" id="UP001158576"/>
    </source>
</evidence>
<dbReference type="InterPro" id="IPR006797">
    <property type="entry name" value="PRELI/MSF1_dom"/>
</dbReference>
<sequence length="215" mass="24892">MGNCAAKRSESNEQKSRPEKLTGSAEPTIDAVDYSSSEICQFNYAFEEVVVAFFKSKLRPSKADFISPFQIEKLEDRIVFRREETRTVDVPWLLKKICDPTFVMAHEISIFPNENRLEVYVKNSSHLDYGLVSDQEIYTKGEGLSKTTLRRKIGVELSSEKSWFGLKSTAEKWLKKKSKVLFSKTDEKLENILEEEPSLDKYFPFILDGYLEYLE</sequence>
<evidence type="ECO:0000256" key="1">
    <source>
        <dbReference type="SAM" id="MobiDB-lite"/>
    </source>
</evidence>